<evidence type="ECO:0000313" key="1">
    <source>
        <dbReference type="EMBL" id="CAG8844652.1"/>
    </source>
</evidence>
<sequence>EPHIDNPEIIQKVTDTIGTGDKGVLKSSEPTIYFCISGDGRNVGKKLKHVMVIFMILNDILHHHYADYHYTIALYPDSKKYNTLKFVLGPFLDDLYFLKNNRLEVSGIHWNFKLYFSSVWKFLAICLGINSANSKYFCPWCECSKEQRNDLNKNWQISKTIEQ</sequence>
<evidence type="ECO:0000313" key="2">
    <source>
        <dbReference type="Proteomes" id="UP000789901"/>
    </source>
</evidence>
<reference evidence="1 2" key="1">
    <citation type="submission" date="2021-06" db="EMBL/GenBank/DDBJ databases">
        <authorList>
            <person name="Kallberg Y."/>
            <person name="Tangrot J."/>
            <person name="Rosling A."/>
        </authorList>
    </citation>
    <scope>NUCLEOTIDE SEQUENCE [LARGE SCALE GENOMIC DNA]</scope>
    <source>
        <strain evidence="1 2">120-4 pot B 10/14</strain>
    </source>
</reference>
<comment type="caution">
    <text evidence="1">The sequence shown here is derived from an EMBL/GenBank/DDBJ whole genome shotgun (WGS) entry which is preliminary data.</text>
</comment>
<dbReference type="PANTHER" id="PTHR31424:SF5">
    <property type="entry name" value="APPLE DOMAIN-CONTAINING PROTEIN"/>
    <property type="match status" value="1"/>
</dbReference>
<gene>
    <name evidence="1" type="ORF">GMARGA_LOCUS37215</name>
</gene>
<name>A0ABN7X1T2_GIGMA</name>
<dbReference type="EMBL" id="CAJVQB010076691">
    <property type="protein sequence ID" value="CAG8844652.1"/>
    <property type="molecule type" value="Genomic_DNA"/>
</dbReference>
<feature type="non-terminal residue" evidence="1">
    <location>
        <position position="1"/>
    </location>
</feature>
<accession>A0ABN7X1T2</accession>
<protein>
    <submittedName>
        <fullName evidence="1">27633_t:CDS:1</fullName>
    </submittedName>
</protein>
<feature type="non-terminal residue" evidence="1">
    <location>
        <position position="163"/>
    </location>
</feature>
<dbReference type="PANTHER" id="PTHR31424">
    <property type="entry name" value="PROTEIN CBG23806"/>
    <property type="match status" value="1"/>
</dbReference>
<keyword evidence="2" id="KW-1185">Reference proteome</keyword>
<dbReference type="Proteomes" id="UP000789901">
    <property type="component" value="Unassembled WGS sequence"/>
</dbReference>
<organism evidence="1 2">
    <name type="scientific">Gigaspora margarita</name>
    <dbReference type="NCBI Taxonomy" id="4874"/>
    <lineage>
        <taxon>Eukaryota</taxon>
        <taxon>Fungi</taxon>
        <taxon>Fungi incertae sedis</taxon>
        <taxon>Mucoromycota</taxon>
        <taxon>Glomeromycotina</taxon>
        <taxon>Glomeromycetes</taxon>
        <taxon>Diversisporales</taxon>
        <taxon>Gigasporaceae</taxon>
        <taxon>Gigaspora</taxon>
    </lineage>
</organism>
<proteinExistence type="predicted"/>